<dbReference type="PROSITE" id="PS51186">
    <property type="entry name" value="GNAT"/>
    <property type="match status" value="1"/>
</dbReference>
<dbReference type="SUPFAM" id="SSF55729">
    <property type="entry name" value="Acyl-CoA N-acyltransferases (Nat)"/>
    <property type="match status" value="1"/>
</dbReference>
<evidence type="ECO:0000256" key="1">
    <source>
        <dbReference type="ARBA" id="ARBA00022679"/>
    </source>
</evidence>
<dbReference type="Gene3D" id="3.40.630.30">
    <property type="match status" value="1"/>
</dbReference>
<organism evidence="4 5">
    <name type="scientific">Desulfolutivibrio sulfodismutans</name>
    <dbReference type="NCBI Taxonomy" id="63561"/>
    <lineage>
        <taxon>Bacteria</taxon>
        <taxon>Pseudomonadati</taxon>
        <taxon>Thermodesulfobacteriota</taxon>
        <taxon>Desulfovibrionia</taxon>
        <taxon>Desulfovibrionales</taxon>
        <taxon>Desulfovibrionaceae</taxon>
        <taxon>Desulfolutivibrio</taxon>
    </lineage>
</organism>
<evidence type="ECO:0000313" key="5">
    <source>
        <dbReference type="Proteomes" id="UP000469724"/>
    </source>
</evidence>
<protein>
    <submittedName>
        <fullName evidence="4">GNAT family N-acetyltransferase</fullName>
    </submittedName>
</protein>
<dbReference type="AlphaFoldDB" id="A0A7K3NMQ9"/>
<reference evidence="4 5" key="1">
    <citation type="submission" date="2020-02" db="EMBL/GenBank/DDBJ databases">
        <title>Comparative genomics of sulfur disproportionating microorganisms.</title>
        <authorList>
            <person name="Ward L.M."/>
            <person name="Bertran E."/>
            <person name="Johnston D.T."/>
        </authorList>
    </citation>
    <scope>NUCLEOTIDE SEQUENCE [LARGE SCALE GENOMIC DNA]</scope>
    <source>
        <strain evidence="4 5">DSM 3696</strain>
    </source>
</reference>
<comment type="caution">
    <text evidence="4">The sequence shown here is derived from an EMBL/GenBank/DDBJ whole genome shotgun (WGS) entry which is preliminary data.</text>
</comment>
<dbReference type="Proteomes" id="UP000469724">
    <property type="component" value="Unassembled WGS sequence"/>
</dbReference>
<dbReference type="EMBL" id="JAAGRQ010000020">
    <property type="protein sequence ID" value="NDY56489.1"/>
    <property type="molecule type" value="Genomic_DNA"/>
</dbReference>
<accession>A0A7K3NMQ9</accession>
<evidence type="ECO:0000256" key="2">
    <source>
        <dbReference type="ARBA" id="ARBA00023315"/>
    </source>
</evidence>
<dbReference type="RefSeq" id="WP_163301539.1">
    <property type="nucleotide sequence ID" value="NZ_JAAGRQ010000020.1"/>
</dbReference>
<evidence type="ECO:0000313" key="4">
    <source>
        <dbReference type="EMBL" id="NDY56489.1"/>
    </source>
</evidence>
<feature type="domain" description="N-acetyltransferase" evidence="3">
    <location>
        <begin position="3"/>
        <end position="183"/>
    </location>
</feature>
<keyword evidence="5" id="KW-1185">Reference proteome</keyword>
<dbReference type="GO" id="GO:0016747">
    <property type="term" value="F:acyltransferase activity, transferring groups other than amino-acyl groups"/>
    <property type="evidence" value="ECO:0007669"/>
    <property type="project" value="InterPro"/>
</dbReference>
<proteinExistence type="predicted"/>
<dbReference type="InterPro" id="IPR000182">
    <property type="entry name" value="GNAT_dom"/>
</dbReference>
<keyword evidence="2" id="KW-0012">Acyltransferase</keyword>
<dbReference type="Pfam" id="PF00583">
    <property type="entry name" value="Acetyltransf_1"/>
    <property type="match status" value="1"/>
</dbReference>
<dbReference type="InterPro" id="IPR050832">
    <property type="entry name" value="Bact_Acetyltransf"/>
</dbReference>
<dbReference type="PANTHER" id="PTHR43877">
    <property type="entry name" value="AMINOALKYLPHOSPHONATE N-ACETYLTRANSFERASE-RELATED-RELATED"/>
    <property type="match status" value="1"/>
</dbReference>
<evidence type="ECO:0000259" key="3">
    <source>
        <dbReference type="PROSITE" id="PS51186"/>
    </source>
</evidence>
<dbReference type="InterPro" id="IPR016181">
    <property type="entry name" value="Acyl_CoA_acyltransferase"/>
</dbReference>
<name>A0A7K3NMQ9_9BACT</name>
<keyword evidence="1 4" id="KW-0808">Transferase</keyword>
<gene>
    <name evidence="4" type="ORF">G3N56_06995</name>
</gene>
<sequence>MPLSLRQADPEDASAIARIIREVSAGVADFLLHRVSLAVSVNRLLATLVMEPGNPFSYENALLLEHDGRLAGLLLAYPWNRHGYPDILQRLVAHKRLEMLDGMLRTADAQSLYINTLWVDEALRGTGTAGDLLECATLMAKDNGLPRISLHVWNDNARAMRFYLRHGFTVARHYDVPRYRQLQHDGGFSHMTLVLAPETTSQHPAGRP</sequence>
<dbReference type="CDD" id="cd04301">
    <property type="entry name" value="NAT_SF"/>
    <property type="match status" value="1"/>
</dbReference>